<organism evidence="1 2">
    <name type="scientific">Kyrpidia spormannii</name>
    <dbReference type="NCBI Taxonomy" id="2055160"/>
    <lineage>
        <taxon>Bacteria</taxon>
        <taxon>Bacillati</taxon>
        <taxon>Bacillota</taxon>
        <taxon>Bacilli</taxon>
        <taxon>Bacillales</taxon>
        <taxon>Alicyclobacillaceae</taxon>
        <taxon>Kyrpidia</taxon>
    </lineage>
</organism>
<accession>A0A6F9E3W4</accession>
<evidence type="ECO:0000313" key="1">
    <source>
        <dbReference type="EMBL" id="CAB3390990.1"/>
    </source>
</evidence>
<reference evidence="1 2" key="1">
    <citation type="submission" date="2020-04" db="EMBL/GenBank/DDBJ databases">
        <authorList>
            <person name="Hogendoorn C."/>
        </authorList>
    </citation>
    <scope>NUCLEOTIDE SEQUENCE [LARGE SCALE GENOMIC DNA]</scope>
    <source>
        <strain evidence="1">COOX1</strain>
    </source>
</reference>
<dbReference type="EMBL" id="LR792683">
    <property type="protein sequence ID" value="CAB3390990.1"/>
    <property type="molecule type" value="Genomic_DNA"/>
</dbReference>
<protein>
    <submittedName>
        <fullName evidence="1">Uncharacterized protein</fullName>
    </submittedName>
</protein>
<gene>
    <name evidence="1" type="ORF">COOX1_0689</name>
</gene>
<name>A0A6F9E3W4_9BACL</name>
<sequence>MGYGECTVATKPLYNEETPETARIDQVPLRTALVAEMLKVLAA</sequence>
<proteinExistence type="predicted"/>
<dbReference type="Proteomes" id="UP000502196">
    <property type="component" value="Chromosome"/>
</dbReference>
<evidence type="ECO:0000313" key="2">
    <source>
        <dbReference type="Proteomes" id="UP000502196"/>
    </source>
</evidence>
<dbReference type="AlphaFoldDB" id="A0A6F9E3W4"/>